<evidence type="ECO:0000313" key="7">
    <source>
        <dbReference type="Proteomes" id="UP000179283"/>
    </source>
</evidence>
<dbReference type="NCBIfam" id="TIGR01730">
    <property type="entry name" value="RND_mfp"/>
    <property type="match status" value="1"/>
</dbReference>
<dbReference type="SUPFAM" id="SSF111369">
    <property type="entry name" value="HlyD-like secretion proteins"/>
    <property type="match status" value="1"/>
</dbReference>
<evidence type="ECO:0000256" key="4">
    <source>
        <dbReference type="SAM" id="Coils"/>
    </source>
</evidence>
<dbReference type="Gene3D" id="2.40.50.100">
    <property type="match status" value="1"/>
</dbReference>
<protein>
    <recommendedName>
        <fullName evidence="5">YknX-like beta-barrel domain-containing protein</fullName>
    </recommendedName>
</protein>
<evidence type="ECO:0000259" key="5">
    <source>
        <dbReference type="Pfam" id="PF25990"/>
    </source>
</evidence>
<evidence type="ECO:0000256" key="2">
    <source>
        <dbReference type="ARBA" id="ARBA00009477"/>
    </source>
</evidence>
<dbReference type="EMBL" id="MHWD01000017">
    <property type="protein sequence ID" value="OHB03683.1"/>
    <property type="molecule type" value="Genomic_DNA"/>
</dbReference>
<dbReference type="PANTHER" id="PTHR32347">
    <property type="entry name" value="EFFLUX SYSTEM COMPONENT YKNX-RELATED"/>
    <property type="match status" value="1"/>
</dbReference>
<feature type="domain" description="YknX-like beta-barrel" evidence="5">
    <location>
        <begin position="364"/>
        <end position="439"/>
    </location>
</feature>
<sequence length="506" mass="54364">MKIKTSNIIGAFKRNPKKSALGAIVIAFIIWQVFGGNGEAVSDITIVRGDITQEVAVTGKSVSRAEVELGFDRGGRVANVSAPLGTRVVKGEIIASLENSDLQADLAKARASLSEERVKLEEIRKSSTSGYSDARLNLIASIKDAYVKADDAIRNNVDQFFKNARQYNTYIEFSFVDDDFQYNFPLDSNLKSTINIGRVEVEEILKAWEKSIPSISATADLNTHVKTAELNLDEIKIFLNNVALAANSLESTNFTYEPTIAGYKSTVADARTSIATAISNLNSAKEKFTSAPVISGADGVFTDVLVQEARVSQFEASVAAAQAQIVKTLIYSPINGLVTKQDAKVGETATAGEKLVSIISDSEMEIEANVSEVNIGKVAVGNKVFIIFDAFPGRGFTGTIVYIEPAETLIDNVVNYKIRVSVDGDLSDLKSGLTANLKIVTAMKSNVVKLPAYAVIREDGESSVTALRNGKEEKVKITTGISGVDGSVEVVSGLNEGDIIRVINKK</sequence>
<dbReference type="Gene3D" id="2.40.420.20">
    <property type="match status" value="1"/>
</dbReference>
<dbReference type="Proteomes" id="UP000179283">
    <property type="component" value="Unassembled WGS sequence"/>
</dbReference>
<dbReference type="Pfam" id="PF25990">
    <property type="entry name" value="Beta-barrel_YknX"/>
    <property type="match status" value="1"/>
</dbReference>
<accession>A0A1G2U2G9</accession>
<organism evidence="6 7">
    <name type="scientific">Candidatus Zambryskibacteria bacterium RIFCSPLOWO2_01_FULL_43_17</name>
    <dbReference type="NCBI Taxonomy" id="1802760"/>
    <lineage>
        <taxon>Bacteria</taxon>
        <taxon>Candidatus Zambryskiibacteriota</taxon>
    </lineage>
</organism>
<gene>
    <name evidence="6" type="ORF">A2920_03180</name>
</gene>
<dbReference type="InterPro" id="IPR058636">
    <property type="entry name" value="Beta-barrel_YknX"/>
</dbReference>
<evidence type="ECO:0000256" key="3">
    <source>
        <dbReference type="ARBA" id="ARBA00023054"/>
    </source>
</evidence>
<comment type="similarity">
    <text evidence="2">Belongs to the membrane fusion protein (MFP) (TC 8.A.1) family.</text>
</comment>
<feature type="coiled-coil region" evidence="4">
    <location>
        <begin position="99"/>
        <end position="126"/>
    </location>
</feature>
<dbReference type="GO" id="GO:0016020">
    <property type="term" value="C:membrane"/>
    <property type="evidence" value="ECO:0007669"/>
    <property type="project" value="InterPro"/>
</dbReference>
<dbReference type="PANTHER" id="PTHR32347:SF23">
    <property type="entry name" value="BLL5650 PROTEIN"/>
    <property type="match status" value="1"/>
</dbReference>
<comment type="subcellular location">
    <subcellularLocation>
        <location evidence="1">Cell envelope</location>
    </subcellularLocation>
</comment>
<dbReference type="InterPro" id="IPR006143">
    <property type="entry name" value="RND_pump_MFP"/>
</dbReference>
<comment type="caution">
    <text evidence="6">The sequence shown here is derived from an EMBL/GenBank/DDBJ whole genome shotgun (WGS) entry which is preliminary data.</text>
</comment>
<name>A0A1G2U2G9_9BACT</name>
<evidence type="ECO:0000313" key="6">
    <source>
        <dbReference type="EMBL" id="OHB03683.1"/>
    </source>
</evidence>
<dbReference type="GO" id="GO:0030313">
    <property type="term" value="C:cell envelope"/>
    <property type="evidence" value="ECO:0007669"/>
    <property type="project" value="UniProtKB-SubCell"/>
</dbReference>
<keyword evidence="3 4" id="KW-0175">Coiled coil</keyword>
<dbReference type="Gene3D" id="2.40.30.170">
    <property type="match status" value="1"/>
</dbReference>
<dbReference type="GO" id="GO:0022857">
    <property type="term" value="F:transmembrane transporter activity"/>
    <property type="evidence" value="ECO:0007669"/>
    <property type="project" value="InterPro"/>
</dbReference>
<evidence type="ECO:0000256" key="1">
    <source>
        <dbReference type="ARBA" id="ARBA00004196"/>
    </source>
</evidence>
<reference evidence="6 7" key="1">
    <citation type="journal article" date="2016" name="Nat. Commun.">
        <title>Thousands of microbial genomes shed light on interconnected biogeochemical processes in an aquifer system.</title>
        <authorList>
            <person name="Anantharaman K."/>
            <person name="Brown C.T."/>
            <person name="Hug L.A."/>
            <person name="Sharon I."/>
            <person name="Castelle C.J."/>
            <person name="Probst A.J."/>
            <person name="Thomas B.C."/>
            <person name="Singh A."/>
            <person name="Wilkins M.J."/>
            <person name="Karaoz U."/>
            <person name="Brodie E.L."/>
            <person name="Williams K.H."/>
            <person name="Hubbard S.S."/>
            <person name="Banfield J.F."/>
        </authorList>
    </citation>
    <scope>NUCLEOTIDE SEQUENCE [LARGE SCALE GENOMIC DNA]</scope>
</reference>
<dbReference type="InterPro" id="IPR050465">
    <property type="entry name" value="UPF0194_transport"/>
</dbReference>
<dbReference type="AlphaFoldDB" id="A0A1G2U2G9"/>
<proteinExistence type="inferred from homology"/>